<dbReference type="Proteomes" id="UP000011705">
    <property type="component" value="Chromosome"/>
</dbReference>
<gene>
    <name evidence="2" type="ORF">HMPREF9726_02386</name>
</gene>
<proteinExistence type="predicted"/>
<feature type="transmembrane region" description="Helical" evidence="1">
    <location>
        <begin position="49"/>
        <end position="71"/>
    </location>
</feature>
<dbReference type="HOGENOM" id="CLU_150098_0_0_12"/>
<feature type="transmembrane region" description="Helical" evidence="1">
    <location>
        <begin position="83"/>
        <end position="105"/>
    </location>
</feature>
<keyword evidence="1" id="KW-0472">Membrane</keyword>
<dbReference type="PATRIC" id="fig|999432.5.peg.2481"/>
<keyword evidence="1" id="KW-0812">Transmembrane</keyword>
<dbReference type="EMBL" id="AGDV01000021">
    <property type="protein sequence ID" value="EMB30701.1"/>
    <property type="molecule type" value="Genomic_DNA"/>
</dbReference>
<accession>A0A0E2E3N3</accession>
<dbReference type="GeneID" id="2740998"/>
<name>A0A0E2E3N3_TREDN</name>
<organism evidence="2">
    <name type="scientific">Treponema denticola H-22</name>
    <dbReference type="NCBI Taxonomy" id="999432"/>
    <lineage>
        <taxon>Bacteria</taxon>
        <taxon>Pseudomonadati</taxon>
        <taxon>Spirochaetota</taxon>
        <taxon>Spirochaetia</taxon>
        <taxon>Spirochaetales</taxon>
        <taxon>Treponemataceae</taxon>
        <taxon>Treponema</taxon>
    </lineage>
</organism>
<evidence type="ECO:0000313" key="2">
    <source>
        <dbReference type="EMBL" id="EMB30701.1"/>
    </source>
</evidence>
<sequence length="142" mass="15460">MKRTVGLVVLQIALAFFLIVAGVLGLIRSTAGELGQTIALLDAVFRSQTITTIIIITLAVAELIAGVFLIVEFFSGEIRLTNVILLVFMILWIVNIVLIDIIGSINGNIFTSTMSVLNYLSQLSRHLMILGAIIAVKYKSRV</sequence>
<dbReference type="RefSeq" id="WP_002670484.1">
    <property type="nucleotide sequence ID" value="NZ_CM001795.1"/>
</dbReference>
<evidence type="ECO:0000256" key="1">
    <source>
        <dbReference type="SAM" id="Phobius"/>
    </source>
</evidence>
<reference evidence="2" key="1">
    <citation type="submission" date="2012-01" db="EMBL/GenBank/DDBJ databases">
        <title>The Genome Sequence of Treponema denticola H-22.</title>
        <authorList>
            <consortium name="The Broad Institute Genome Sequencing Platform"/>
            <person name="Earl A."/>
            <person name="Ward D."/>
            <person name="Feldgarden M."/>
            <person name="Gevers D."/>
            <person name="Blanton J.M."/>
            <person name="Fenno C.J."/>
            <person name="Baranova O.V."/>
            <person name="Mathney J."/>
            <person name="Dewhirst F.E."/>
            <person name="Izard J."/>
            <person name="Young S.K."/>
            <person name="Zeng Q."/>
            <person name="Gargeya S."/>
            <person name="Fitzgerald M."/>
            <person name="Haas B."/>
            <person name="Abouelleil A."/>
            <person name="Alvarado L."/>
            <person name="Arachchi H.M."/>
            <person name="Berlin A."/>
            <person name="Chapman S.B."/>
            <person name="Gearin G."/>
            <person name="Goldberg J."/>
            <person name="Griggs A."/>
            <person name="Gujja S."/>
            <person name="Hansen M."/>
            <person name="Heiman D."/>
            <person name="Howarth C."/>
            <person name="Larimer J."/>
            <person name="Lui A."/>
            <person name="MacDonald P.J.P."/>
            <person name="McCowen C."/>
            <person name="Montmayeur A."/>
            <person name="Murphy C."/>
            <person name="Neiman D."/>
            <person name="Pearson M."/>
            <person name="Priest M."/>
            <person name="Roberts A."/>
            <person name="Saif S."/>
            <person name="Shea T."/>
            <person name="Sisk P."/>
            <person name="Stolte C."/>
            <person name="Sykes S."/>
            <person name="Wortman J."/>
            <person name="Nusbaum C."/>
            <person name="Birren B."/>
        </authorList>
    </citation>
    <scope>NUCLEOTIDE SEQUENCE [LARGE SCALE GENOMIC DNA]</scope>
    <source>
        <strain evidence="2">H-22</strain>
    </source>
</reference>
<protein>
    <submittedName>
        <fullName evidence="2">Uncharacterized protein</fullName>
    </submittedName>
</protein>
<dbReference type="AlphaFoldDB" id="A0A0E2E3N3"/>
<comment type="caution">
    <text evidence="2">The sequence shown here is derived from an EMBL/GenBank/DDBJ whole genome shotgun (WGS) entry which is preliminary data.</text>
</comment>
<keyword evidence="1" id="KW-1133">Transmembrane helix</keyword>